<sequence>MRRVTQRSVRPGRLGNVASGYEPDVFSIRALQARIPGPRTEAVARCSR</sequence>
<name>A0A1Y2MLM6_PSEAH</name>
<protein>
    <submittedName>
        <fullName evidence="1">Uncharacterized protein</fullName>
    </submittedName>
</protein>
<reference evidence="1 2" key="1">
    <citation type="submission" date="2016-09" db="EMBL/GenBank/DDBJ databases">
        <title>Pseudonocardia autotrophica DSM535, a candidate organism with high potential of specific P450 cytochromes.</title>
        <authorList>
            <person name="Grumaz C."/>
            <person name="Vainshtein Y."/>
            <person name="Kirstahler P."/>
            <person name="Sohn K."/>
        </authorList>
    </citation>
    <scope>NUCLEOTIDE SEQUENCE [LARGE SCALE GENOMIC DNA]</scope>
    <source>
        <strain evidence="1 2">DSM 535</strain>
    </source>
</reference>
<dbReference type="Proteomes" id="UP000194360">
    <property type="component" value="Unassembled WGS sequence"/>
</dbReference>
<accession>A0A1Y2MLM6</accession>
<gene>
    <name evidence="1" type="ORF">BG845_05581</name>
</gene>
<comment type="caution">
    <text evidence="1">The sequence shown here is derived from an EMBL/GenBank/DDBJ whole genome shotgun (WGS) entry which is preliminary data.</text>
</comment>
<keyword evidence="2" id="KW-1185">Reference proteome</keyword>
<dbReference type="EMBL" id="MIGB01000042">
    <property type="protein sequence ID" value="OSY36183.1"/>
    <property type="molecule type" value="Genomic_DNA"/>
</dbReference>
<dbReference type="STRING" id="2074.BG845_05581"/>
<evidence type="ECO:0000313" key="2">
    <source>
        <dbReference type="Proteomes" id="UP000194360"/>
    </source>
</evidence>
<organism evidence="1 2">
    <name type="scientific">Pseudonocardia autotrophica</name>
    <name type="common">Amycolata autotrophica</name>
    <name type="synonym">Nocardia autotrophica</name>
    <dbReference type="NCBI Taxonomy" id="2074"/>
    <lineage>
        <taxon>Bacteria</taxon>
        <taxon>Bacillati</taxon>
        <taxon>Actinomycetota</taxon>
        <taxon>Actinomycetes</taxon>
        <taxon>Pseudonocardiales</taxon>
        <taxon>Pseudonocardiaceae</taxon>
        <taxon>Pseudonocardia</taxon>
    </lineage>
</organism>
<proteinExistence type="predicted"/>
<evidence type="ECO:0000313" key="1">
    <source>
        <dbReference type="EMBL" id="OSY36183.1"/>
    </source>
</evidence>
<dbReference type="AlphaFoldDB" id="A0A1Y2MLM6"/>